<proteinExistence type="predicted"/>
<accession>A0AA39FZ42</accession>
<evidence type="ECO:0000313" key="2">
    <source>
        <dbReference type="Proteomes" id="UP001168972"/>
    </source>
</evidence>
<reference evidence="1" key="2">
    <citation type="submission" date="2023-03" db="EMBL/GenBank/DDBJ databases">
        <authorList>
            <person name="Inwood S.N."/>
            <person name="Skelly J.G."/>
            <person name="Guhlin J."/>
            <person name="Harrop T.W.R."/>
            <person name="Goldson S.G."/>
            <person name="Dearden P.K."/>
        </authorList>
    </citation>
    <scope>NUCLEOTIDE SEQUENCE</scope>
    <source>
        <strain evidence="1">Lincoln</strain>
        <tissue evidence="1">Whole body</tissue>
    </source>
</reference>
<name>A0AA39FZ42_MICHY</name>
<dbReference type="Proteomes" id="UP001168972">
    <property type="component" value="Unassembled WGS sequence"/>
</dbReference>
<evidence type="ECO:0000313" key="1">
    <source>
        <dbReference type="EMBL" id="KAK0178522.1"/>
    </source>
</evidence>
<keyword evidence="2" id="KW-1185">Reference proteome</keyword>
<gene>
    <name evidence="1" type="ORF">PV327_007404</name>
</gene>
<comment type="caution">
    <text evidence="1">The sequence shown here is derived from an EMBL/GenBank/DDBJ whole genome shotgun (WGS) entry which is preliminary data.</text>
</comment>
<organism evidence="1 2">
    <name type="scientific">Microctonus hyperodae</name>
    <name type="common">Parasitoid wasp</name>
    <dbReference type="NCBI Taxonomy" id="165561"/>
    <lineage>
        <taxon>Eukaryota</taxon>
        <taxon>Metazoa</taxon>
        <taxon>Ecdysozoa</taxon>
        <taxon>Arthropoda</taxon>
        <taxon>Hexapoda</taxon>
        <taxon>Insecta</taxon>
        <taxon>Pterygota</taxon>
        <taxon>Neoptera</taxon>
        <taxon>Endopterygota</taxon>
        <taxon>Hymenoptera</taxon>
        <taxon>Apocrita</taxon>
        <taxon>Ichneumonoidea</taxon>
        <taxon>Braconidae</taxon>
        <taxon>Euphorinae</taxon>
        <taxon>Microctonus</taxon>
    </lineage>
</organism>
<reference evidence="1" key="1">
    <citation type="journal article" date="2023" name="bioRxiv">
        <title>Scaffold-level genome assemblies of two parasitoid biocontrol wasps reveal the parthenogenesis mechanism and an associated novel virus.</title>
        <authorList>
            <person name="Inwood S."/>
            <person name="Skelly J."/>
            <person name="Guhlin J."/>
            <person name="Harrop T."/>
            <person name="Goldson S."/>
            <person name="Dearden P."/>
        </authorList>
    </citation>
    <scope>NUCLEOTIDE SEQUENCE</scope>
    <source>
        <strain evidence="1">Lincoln</strain>
        <tissue evidence="1">Whole body</tissue>
    </source>
</reference>
<protein>
    <submittedName>
        <fullName evidence="1">Uncharacterized protein</fullName>
    </submittedName>
</protein>
<dbReference type="EMBL" id="JAQQBR010000004">
    <property type="protein sequence ID" value="KAK0178522.1"/>
    <property type="molecule type" value="Genomic_DNA"/>
</dbReference>
<dbReference type="AlphaFoldDB" id="A0AA39FZ42"/>
<sequence>MSQNHQPLVVGNRSNETYPLLALPMGHTPTSSRSSFTSAEIPDRINPYIEGADEEVSEGLMKQIQKVIKTGIMFSGKPDNAEEFLRELKEALHTCGVKQHDVLKVIPAVLGGKAKVWFCEERDNMSNPAVARHEY</sequence>